<evidence type="ECO:0000313" key="1">
    <source>
        <dbReference type="EMBL" id="ARF57026.1"/>
    </source>
</evidence>
<proteinExistence type="predicted"/>
<gene>
    <name evidence="1" type="ORF">B1H19_25180</name>
</gene>
<evidence type="ECO:0000313" key="2">
    <source>
        <dbReference type="Proteomes" id="UP000192726"/>
    </source>
</evidence>
<name>A0A1V0TVP3_9ACTN</name>
<dbReference type="EMBL" id="CP020569">
    <property type="protein sequence ID" value="ARF57026.1"/>
    <property type="molecule type" value="Genomic_DNA"/>
</dbReference>
<dbReference type="Proteomes" id="UP000192726">
    <property type="component" value="Chromosome"/>
</dbReference>
<organism evidence="1 2">
    <name type="scientific">Streptomyces gilvosporeus</name>
    <dbReference type="NCBI Taxonomy" id="553510"/>
    <lineage>
        <taxon>Bacteria</taxon>
        <taxon>Bacillati</taxon>
        <taxon>Actinomycetota</taxon>
        <taxon>Actinomycetes</taxon>
        <taxon>Kitasatosporales</taxon>
        <taxon>Streptomycetaceae</taxon>
        <taxon>Streptomyces</taxon>
    </lineage>
</organism>
<accession>A0A1V0TVP3</accession>
<protein>
    <submittedName>
        <fullName evidence="1">Uncharacterized protein</fullName>
    </submittedName>
</protein>
<sequence>MKPLPTFSAVIESEVAYSEAFLEALLRLPRPTTASTRPIRFRPDSTNSITRAALTPPGIPFCIGIPGPGIPGPGIPGPGIPGPGIPAPG</sequence>
<keyword evidence="2" id="KW-1185">Reference proteome</keyword>
<dbReference type="KEGG" id="sgv:B1H19_25180"/>
<dbReference type="AlphaFoldDB" id="A0A1V0TVP3"/>
<reference evidence="1 2" key="1">
    <citation type="submission" date="2017-04" db="EMBL/GenBank/DDBJ databases">
        <title>Complete Genome Sequence of Streptomyces gilvosporeus F607, a Capable Producer of Natamycin.</title>
        <authorList>
            <person name="Zong G."/>
            <person name="Zhong C."/>
            <person name="Fu J."/>
            <person name="Qin R."/>
            <person name="Cao G."/>
        </authorList>
    </citation>
    <scope>NUCLEOTIDE SEQUENCE [LARGE SCALE GENOMIC DNA]</scope>
    <source>
        <strain evidence="1 2">F607</strain>
    </source>
</reference>